<gene>
    <name evidence="2" type="ORF">EGYM00163_LOCUS40738</name>
</gene>
<proteinExistence type="predicted"/>
<evidence type="ECO:0000256" key="1">
    <source>
        <dbReference type="SAM" id="MobiDB-lite"/>
    </source>
</evidence>
<reference evidence="2" key="1">
    <citation type="submission" date="2021-01" db="EMBL/GenBank/DDBJ databases">
        <authorList>
            <person name="Corre E."/>
            <person name="Pelletier E."/>
            <person name="Niang G."/>
            <person name="Scheremetjew M."/>
            <person name="Finn R."/>
            <person name="Kale V."/>
            <person name="Holt S."/>
            <person name="Cochrane G."/>
            <person name="Meng A."/>
            <person name="Brown T."/>
            <person name="Cohen L."/>
        </authorList>
    </citation>
    <scope>NUCLEOTIDE SEQUENCE</scope>
    <source>
        <strain evidence="2">CCMP1594</strain>
    </source>
</reference>
<sequence length="229" mass="25297">MYAPWSCQMCMAVSRVTIFLSQHFPHVRQELIIGCACQIPHGQLCGVNQTPRSPRSDKADILADTRIHNRTFAIYIINAIDDNIIRATAHQLLHVIFRDKLMQGTDARLWVDVSEPVCKRIHFESTNSGLEGVQLPVGVCYTDLIQVHQSDGTDATAHQGLSSPGPNTPNPNNADICPVEPIQGPISKKATNTSKSVCIFSFCCQRICCVHDVSHAPGPLWWQPTSVCK</sequence>
<evidence type="ECO:0000313" key="2">
    <source>
        <dbReference type="EMBL" id="CAE0829460.1"/>
    </source>
</evidence>
<protein>
    <submittedName>
        <fullName evidence="2">Uncharacterized protein</fullName>
    </submittedName>
</protein>
<accession>A0A7S4LHI3</accession>
<dbReference type="AlphaFoldDB" id="A0A7S4LHI3"/>
<name>A0A7S4LHI3_9EUGL</name>
<feature type="region of interest" description="Disordered" evidence="1">
    <location>
        <begin position="153"/>
        <end position="174"/>
    </location>
</feature>
<dbReference type="EMBL" id="HBJA01118386">
    <property type="protein sequence ID" value="CAE0829460.1"/>
    <property type="molecule type" value="Transcribed_RNA"/>
</dbReference>
<organism evidence="2">
    <name type="scientific">Eutreptiella gymnastica</name>
    <dbReference type="NCBI Taxonomy" id="73025"/>
    <lineage>
        <taxon>Eukaryota</taxon>
        <taxon>Discoba</taxon>
        <taxon>Euglenozoa</taxon>
        <taxon>Euglenida</taxon>
        <taxon>Spirocuta</taxon>
        <taxon>Euglenophyceae</taxon>
        <taxon>Eutreptiales</taxon>
        <taxon>Eutreptiaceae</taxon>
        <taxon>Eutreptiella</taxon>
    </lineage>
</organism>